<evidence type="ECO:0000313" key="2">
    <source>
        <dbReference type="EMBL" id="MBC2575825.1"/>
    </source>
</evidence>
<proteinExistence type="predicted"/>
<feature type="transmembrane region" description="Helical" evidence="1">
    <location>
        <begin position="62"/>
        <end position="79"/>
    </location>
</feature>
<dbReference type="Proteomes" id="UP000713904">
    <property type="component" value="Unassembled WGS sequence"/>
</dbReference>
<dbReference type="PANTHER" id="PTHR35531:SF1">
    <property type="entry name" value="INNER MEMBRANE PROTEIN YBCI-RELATED"/>
    <property type="match status" value="1"/>
</dbReference>
<keyword evidence="1" id="KW-1133">Transmembrane helix</keyword>
<accession>A0ABR6TK93</accession>
<name>A0ABR6TK93_9FIRM</name>
<dbReference type="PANTHER" id="PTHR35531">
    <property type="entry name" value="INNER MEMBRANE PROTEIN YBCI-RELATED"/>
    <property type="match status" value="1"/>
</dbReference>
<dbReference type="EMBL" id="JABGBW010000002">
    <property type="protein sequence ID" value="MBC2575825.1"/>
    <property type="molecule type" value="Genomic_DNA"/>
</dbReference>
<feature type="transmembrane region" description="Helical" evidence="1">
    <location>
        <begin position="112"/>
        <end position="145"/>
    </location>
</feature>
<comment type="caution">
    <text evidence="2">The sequence shown here is derived from an EMBL/GenBank/DDBJ whole genome shotgun (WGS) entry which is preliminary data.</text>
</comment>
<feature type="transmembrane region" description="Helical" evidence="1">
    <location>
        <begin position="224"/>
        <end position="244"/>
    </location>
</feature>
<keyword evidence="3" id="KW-1185">Reference proteome</keyword>
<reference evidence="2 3" key="1">
    <citation type="submission" date="2020-05" db="EMBL/GenBank/DDBJ databases">
        <title>Draft genome of xy-202 and genomic insight in genome of the genus Peptostreptococcus.</title>
        <authorList>
            <person name="Zhang Z."/>
        </authorList>
    </citation>
    <scope>NUCLEOTIDE SEQUENCE [LARGE SCALE GENOMIC DNA]</scope>
    <source>
        <strain evidence="2 3">DSM 27025</strain>
    </source>
</reference>
<dbReference type="Pfam" id="PF04307">
    <property type="entry name" value="YdjM"/>
    <property type="match status" value="1"/>
</dbReference>
<keyword evidence="1" id="KW-0472">Membrane</keyword>
<gene>
    <name evidence="2" type="ORF">HLB29_03905</name>
</gene>
<keyword evidence="1" id="KW-0812">Transmembrane</keyword>
<evidence type="ECO:0000313" key="3">
    <source>
        <dbReference type="Proteomes" id="UP000713904"/>
    </source>
</evidence>
<dbReference type="GO" id="GO:0016787">
    <property type="term" value="F:hydrolase activity"/>
    <property type="evidence" value="ECO:0007669"/>
    <property type="project" value="UniProtKB-KW"/>
</dbReference>
<sequence length="252" mass="28725">MRNKSHLIIGTLAATEISVIFGIPITPLGILSSAFFSTAPDIDEANSNVLNKFISKNSTKKIYKILLYFLLILFFYLFIKTNDNLYFGFLVSVFLLNLIQKKLTENFIRSIVISSAFAFLALTMMLYNINFGIIALTIFLAIFPLLKHRGFTHSISMLVMIYVLLRYIEFTTSFKNISIVGTVSYSSHLLCDMITKRGIPLLYPISNKYYSIGKLKVGSFWGNFIEMVLIILLLIIVTFSFIVFNTKVTFIF</sequence>
<organism evidence="2 3">
    <name type="scientific">Peptostreptococcus canis</name>
    <dbReference type="NCBI Taxonomy" id="1159213"/>
    <lineage>
        <taxon>Bacteria</taxon>
        <taxon>Bacillati</taxon>
        <taxon>Bacillota</taxon>
        <taxon>Clostridia</taxon>
        <taxon>Peptostreptococcales</taxon>
        <taxon>Peptostreptococcaceae</taxon>
        <taxon>Peptostreptococcus</taxon>
    </lineage>
</organism>
<dbReference type="InterPro" id="IPR007404">
    <property type="entry name" value="YdjM-like"/>
</dbReference>
<dbReference type="RefSeq" id="WP_185623848.1">
    <property type="nucleotide sequence ID" value="NZ_JABGBW010000002.1"/>
</dbReference>
<keyword evidence="2" id="KW-0378">Hydrolase</keyword>
<feature type="transmembrane region" description="Helical" evidence="1">
    <location>
        <begin position="151"/>
        <end position="168"/>
    </location>
</feature>
<evidence type="ECO:0000256" key="1">
    <source>
        <dbReference type="SAM" id="Phobius"/>
    </source>
</evidence>
<feature type="transmembrane region" description="Helical" evidence="1">
    <location>
        <begin position="85"/>
        <end position="100"/>
    </location>
</feature>
<protein>
    <submittedName>
        <fullName evidence="2">Metal-dependent hydrolase</fullName>
    </submittedName>
</protein>